<proteinExistence type="predicted"/>
<organism evidence="1">
    <name type="scientific">Collimonas fungivorans</name>
    <dbReference type="NCBI Taxonomy" id="158899"/>
    <lineage>
        <taxon>Bacteria</taxon>
        <taxon>Pseudomonadati</taxon>
        <taxon>Pseudomonadota</taxon>
        <taxon>Betaproteobacteria</taxon>
        <taxon>Burkholderiales</taxon>
        <taxon>Oxalobacteraceae</taxon>
        <taxon>Collimonas</taxon>
    </lineage>
</organism>
<dbReference type="PATRIC" id="fig|158899.10.peg.1280"/>
<protein>
    <submittedName>
        <fullName evidence="1">Uncharacterized protein</fullName>
    </submittedName>
</protein>
<reference evidence="1 2" key="1">
    <citation type="submission" date="2015-11" db="EMBL/GenBank/DDBJ databases">
        <title>Exploring the genomic traits of fungus-feeding bacterial genus Collimonas.</title>
        <authorList>
            <person name="Song C."/>
            <person name="Schmidt R."/>
            <person name="de Jager V."/>
            <person name="Krzyzanowska D."/>
            <person name="Jongedijk E."/>
            <person name="Cankar K."/>
            <person name="Beekwilder J."/>
            <person name="van Veen A."/>
            <person name="de Boer W."/>
            <person name="van Veen J.A."/>
            <person name="Garbeva P."/>
        </authorList>
    </citation>
    <scope>NUCLEOTIDE SEQUENCE [LARGE SCALE GENOMIC DNA]</scope>
    <source>
        <strain evidence="1 2">Ter6</strain>
    </source>
</reference>
<dbReference type="AlphaFoldDB" id="A0A127P979"/>
<gene>
    <name evidence="1" type="ORF">CFter6_1269</name>
</gene>
<evidence type="ECO:0000313" key="1">
    <source>
        <dbReference type="EMBL" id="AMO93981.1"/>
    </source>
</evidence>
<dbReference type="EMBL" id="CP013232">
    <property type="protein sequence ID" value="AMO93981.1"/>
    <property type="molecule type" value="Genomic_DNA"/>
</dbReference>
<name>A0A127P979_9BURK</name>
<evidence type="ECO:0000313" key="2">
    <source>
        <dbReference type="Proteomes" id="UP000072421"/>
    </source>
</evidence>
<accession>A0A127P979</accession>
<sequence>MHQDTALLIYPKDNIFCYKLFGRVTNSHIALQIYDSGLSKNAKFVVKAQYCINKYAEIIG</sequence>
<dbReference type="Proteomes" id="UP000072421">
    <property type="component" value="Chromosome"/>
</dbReference>